<sequence>MRCEFTHCYDPFSLLCRFISTFNRRMTDALLCLHDIRGSQLAILCYSFPHLFGDRNGNQNKHSTVSSGCIQQEMYELQQLPVITPGEPLQPPCEFQTEIHHLKKCLEQ</sequence>
<dbReference type="Proteomes" id="UP001476798">
    <property type="component" value="Unassembled WGS sequence"/>
</dbReference>
<reference evidence="1 2" key="1">
    <citation type="submission" date="2021-06" db="EMBL/GenBank/DDBJ databases">
        <authorList>
            <person name="Palmer J.M."/>
        </authorList>
    </citation>
    <scope>NUCLEOTIDE SEQUENCE [LARGE SCALE GENOMIC DNA]</scope>
    <source>
        <strain evidence="1 2">GA_2019</strain>
        <tissue evidence="1">Muscle</tissue>
    </source>
</reference>
<evidence type="ECO:0000313" key="2">
    <source>
        <dbReference type="Proteomes" id="UP001476798"/>
    </source>
</evidence>
<organism evidence="1 2">
    <name type="scientific">Goodea atripinnis</name>
    <dbReference type="NCBI Taxonomy" id="208336"/>
    <lineage>
        <taxon>Eukaryota</taxon>
        <taxon>Metazoa</taxon>
        <taxon>Chordata</taxon>
        <taxon>Craniata</taxon>
        <taxon>Vertebrata</taxon>
        <taxon>Euteleostomi</taxon>
        <taxon>Actinopterygii</taxon>
        <taxon>Neopterygii</taxon>
        <taxon>Teleostei</taxon>
        <taxon>Neoteleostei</taxon>
        <taxon>Acanthomorphata</taxon>
        <taxon>Ovalentaria</taxon>
        <taxon>Atherinomorphae</taxon>
        <taxon>Cyprinodontiformes</taxon>
        <taxon>Goodeidae</taxon>
        <taxon>Goodea</taxon>
    </lineage>
</organism>
<dbReference type="EMBL" id="JAHRIO010000470">
    <property type="protein sequence ID" value="MEQ2158098.1"/>
    <property type="molecule type" value="Genomic_DNA"/>
</dbReference>
<name>A0ABV0MI61_9TELE</name>
<protein>
    <submittedName>
        <fullName evidence="1">Uncharacterized protein</fullName>
    </submittedName>
</protein>
<accession>A0ABV0MI61</accession>
<gene>
    <name evidence="1" type="ORF">GOODEAATRI_008727</name>
</gene>
<proteinExistence type="predicted"/>
<comment type="caution">
    <text evidence="1">The sequence shown here is derived from an EMBL/GenBank/DDBJ whole genome shotgun (WGS) entry which is preliminary data.</text>
</comment>
<evidence type="ECO:0000313" key="1">
    <source>
        <dbReference type="EMBL" id="MEQ2158098.1"/>
    </source>
</evidence>
<keyword evidence="2" id="KW-1185">Reference proteome</keyword>